<protein>
    <recommendedName>
        <fullName evidence="3">Tail terminator</fullName>
    </recommendedName>
</protein>
<dbReference type="Proteomes" id="UP001551482">
    <property type="component" value="Unassembled WGS sequence"/>
</dbReference>
<dbReference type="EMBL" id="JBEZFP010000066">
    <property type="protein sequence ID" value="MEU8136580.1"/>
    <property type="molecule type" value="Genomic_DNA"/>
</dbReference>
<comment type="caution">
    <text evidence="1">The sequence shown here is derived from an EMBL/GenBank/DDBJ whole genome shotgun (WGS) entry which is preliminary data.</text>
</comment>
<organism evidence="1 2">
    <name type="scientific">Streptodolium elevatio</name>
    <dbReference type="NCBI Taxonomy" id="3157996"/>
    <lineage>
        <taxon>Bacteria</taxon>
        <taxon>Bacillati</taxon>
        <taxon>Actinomycetota</taxon>
        <taxon>Actinomycetes</taxon>
        <taxon>Kitasatosporales</taxon>
        <taxon>Streptomycetaceae</taxon>
        <taxon>Streptodolium</taxon>
    </lineage>
</organism>
<keyword evidence="2" id="KW-1185">Reference proteome</keyword>
<sequence>MRTRAPVDAESVVIAALKSVLALGPTGRVAARTPDNLESYARFVQVQRAGGPSDRFASYPVMYVASFAPSYDAAAALAVDVDDAFMHALPGTVIAGGRIQDVEGRSGPSPLDYENPLVVRFQAVYSLAVCPVG</sequence>
<gene>
    <name evidence="1" type="ORF">AB0C36_24095</name>
</gene>
<dbReference type="RefSeq" id="WP_358357241.1">
    <property type="nucleotide sequence ID" value="NZ_JBEZFP010000066.1"/>
</dbReference>
<name>A0ABV3DLE9_9ACTN</name>
<evidence type="ECO:0008006" key="3">
    <source>
        <dbReference type="Google" id="ProtNLM"/>
    </source>
</evidence>
<reference evidence="1 2" key="1">
    <citation type="submission" date="2024-06" db="EMBL/GenBank/DDBJ databases">
        <title>The Natural Products Discovery Center: Release of the First 8490 Sequenced Strains for Exploring Actinobacteria Biosynthetic Diversity.</title>
        <authorList>
            <person name="Kalkreuter E."/>
            <person name="Kautsar S.A."/>
            <person name="Yang D."/>
            <person name="Bader C.D."/>
            <person name="Teijaro C.N."/>
            <person name="Fluegel L."/>
            <person name="Davis C.M."/>
            <person name="Simpson J.R."/>
            <person name="Lauterbach L."/>
            <person name="Steele A.D."/>
            <person name="Gui C."/>
            <person name="Meng S."/>
            <person name="Li G."/>
            <person name="Viehrig K."/>
            <person name="Ye F."/>
            <person name="Su P."/>
            <person name="Kiefer A.F."/>
            <person name="Nichols A."/>
            <person name="Cepeda A.J."/>
            <person name="Yan W."/>
            <person name="Fan B."/>
            <person name="Jiang Y."/>
            <person name="Adhikari A."/>
            <person name="Zheng C.-J."/>
            <person name="Schuster L."/>
            <person name="Cowan T.M."/>
            <person name="Smanski M.J."/>
            <person name="Chevrette M.G."/>
            <person name="De Carvalho L.P.S."/>
            <person name="Shen B."/>
        </authorList>
    </citation>
    <scope>NUCLEOTIDE SEQUENCE [LARGE SCALE GENOMIC DNA]</scope>
    <source>
        <strain evidence="1 2">NPDC048946</strain>
    </source>
</reference>
<accession>A0ABV3DLE9</accession>
<proteinExistence type="predicted"/>
<evidence type="ECO:0000313" key="2">
    <source>
        <dbReference type="Proteomes" id="UP001551482"/>
    </source>
</evidence>
<evidence type="ECO:0000313" key="1">
    <source>
        <dbReference type="EMBL" id="MEU8136580.1"/>
    </source>
</evidence>